<dbReference type="SUPFAM" id="SSF52833">
    <property type="entry name" value="Thioredoxin-like"/>
    <property type="match status" value="1"/>
</dbReference>
<dbReference type="Proteomes" id="UP000789570">
    <property type="component" value="Unassembled WGS sequence"/>
</dbReference>
<dbReference type="PANTHER" id="PTHR31902:SF14">
    <property type="entry name" value="ACTIN PATCHES DISTAL PROTEIN 1"/>
    <property type="match status" value="1"/>
</dbReference>
<name>A0A9N9HA12_9GLOM</name>
<reference evidence="2" key="1">
    <citation type="submission" date="2021-06" db="EMBL/GenBank/DDBJ databases">
        <authorList>
            <person name="Kallberg Y."/>
            <person name="Tangrot J."/>
            <person name="Rosling A."/>
        </authorList>
    </citation>
    <scope>NUCLEOTIDE SEQUENCE</scope>
    <source>
        <strain evidence="2">UK204</strain>
    </source>
</reference>
<dbReference type="OrthoDB" id="10253744at2759"/>
<dbReference type="PANTHER" id="PTHR31902">
    <property type="entry name" value="ACTIN PATCHES DISTAL PROTEIN 1"/>
    <property type="match status" value="1"/>
</dbReference>
<feature type="compositionally biased region" description="Low complexity" evidence="1">
    <location>
        <begin position="53"/>
        <end position="79"/>
    </location>
</feature>
<accession>A0A9N9HA12</accession>
<keyword evidence="3" id="KW-1185">Reference proteome</keyword>
<sequence length="364" mass="41334">MILRHLQRSKYKSFIPANFHNMMNNFHCAMQSVSTSPPSSVENTSTNTYNRKMSNLSMSNNSSLSPTPTNSFTNLSSSSSEDPIISIEEISSENPCFSCQSPCSIHPSYPSNLKINREANLHDTVQPHIRHVIISTGKSNWNKIIELDSGNLSAELYNYQQQKQRKKEVKQEENKILITNSDRQNSTLSFLTWLSFWGNDILIYPDNLMVRNVTTGKAKEFYDRFLSNKKLDDKEILKTGFTVENISYKSVILICGHKSRDIRCGVAGPILKKEFEKVLKEKRMDLDSTGNKGVPVYLTSHVGGHQFAGNVIVYRDGHGIWYGRVTPCHVPMIIEKTINEGKIIKDLYRGSMIDGKKEQASLDW</sequence>
<organism evidence="2 3">
    <name type="scientific">Funneliformis caledonium</name>
    <dbReference type="NCBI Taxonomy" id="1117310"/>
    <lineage>
        <taxon>Eukaryota</taxon>
        <taxon>Fungi</taxon>
        <taxon>Fungi incertae sedis</taxon>
        <taxon>Mucoromycota</taxon>
        <taxon>Glomeromycotina</taxon>
        <taxon>Glomeromycetes</taxon>
        <taxon>Glomerales</taxon>
        <taxon>Glomeraceae</taxon>
        <taxon>Funneliformis</taxon>
    </lineage>
</organism>
<dbReference type="AlphaFoldDB" id="A0A9N9HA12"/>
<protein>
    <submittedName>
        <fullName evidence="2">278_t:CDS:1</fullName>
    </submittedName>
</protein>
<evidence type="ECO:0000313" key="3">
    <source>
        <dbReference type="Proteomes" id="UP000789570"/>
    </source>
</evidence>
<evidence type="ECO:0000313" key="2">
    <source>
        <dbReference type="EMBL" id="CAG8659823.1"/>
    </source>
</evidence>
<feature type="region of interest" description="Disordered" evidence="1">
    <location>
        <begin position="52"/>
        <end position="79"/>
    </location>
</feature>
<dbReference type="CDD" id="cd03062">
    <property type="entry name" value="TRX_Fd_Sucrase"/>
    <property type="match status" value="1"/>
</dbReference>
<proteinExistence type="predicted"/>
<gene>
    <name evidence="2" type="ORF">FCALED_LOCUS11494</name>
</gene>
<comment type="caution">
    <text evidence="2">The sequence shown here is derived from an EMBL/GenBank/DDBJ whole genome shotgun (WGS) entry which is preliminary data.</text>
</comment>
<evidence type="ECO:0000256" key="1">
    <source>
        <dbReference type="SAM" id="MobiDB-lite"/>
    </source>
</evidence>
<dbReference type="InterPro" id="IPR036249">
    <property type="entry name" value="Thioredoxin-like_sf"/>
</dbReference>
<dbReference type="EMBL" id="CAJVPQ010004878">
    <property type="protein sequence ID" value="CAG8659823.1"/>
    <property type="molecule type" value="Genomic_DNA"/>
</dbReference>
<dbReference type="Gene3D" id="3.40.30.10">
    <property type="entry name" value="Glutaredoxin"/>
    <property type="match status" value="1"/>
</dbReference>
<dbReference type="Pfam" id="PF06999">
    <property type="entry name" value="Suc_Fer-like"/>
    <property type="match status" value="1"/>
</dbReference>
<dbReference type="InterPro" id="IPR009737">
    <property type="entry name" value="Aim32/Apd1-like"/>
</dbReference>